<protein>
    <submittedName>
        <fullName evidence="2">Uncharacterized protein</fullName>
    </submittedName>
</protein>
<proteinExistence type="predicted"/>
<feature type="signal peptide" evidence="1">
    <location>
        <begin position="1"/>
        <end position="22"/>
    </location>
</feature>
<gene>
    <name evidence="2" type="ORF">AM2010_1694</name>
</gene>
<dbReference type="EMBL" id="CP011805">
    <property type="protein sequence ID" value="AKM07760.1"/>
    <property type="molecule type" value="Genomic_DNA"/>
</dbReference>
<feature type="chain" id="PRO_5005186259" evidence="1">
    <location>
        <begin position="23"/>
        <end position="389"/>
    </location>
</feature>
<dbReference type="Proteomes" id="UP000037643">
    <property type="component" value="Chromosome"/>
</dbReference>
<dbReference type="InterPro" id="IPR016195">
    <property type="entry name" value="Pol/histidinol_Pase-like"/>
</dbReference>
<dbReference type="SUPFAM" id="SSF89550">
    <property type="entry name" value="PHP domain-like"/>
    <property type="match status" value="1"/>
</dbReference>
<dbReference type="AlphaFoldDB" id="A0A0G3X879"/>
<keyword evidence="3" id="KW-1185">Reference proteome</keyword>
<dbReference type="GO" id="GO:0035312">
    <property type="term" value="F:5'-3' DNA exonuclease activity"/>
    <property type="evidence" value="ECO:0007669"/>
    <property type="project" value="TreeGrafter"/>
</dbReference>
<name>A0A0G3X879_9SPHN</name>
<organism evidence="2 3">
    <name type="scientific">Pelagerythrobacter marensis</name>
    <dbReference type="NCBI Taxonomy" id="543877"/>
    <lineage>
        <taxon>Bacteria</taxon>
        <taxon>Pseudomonadati</taxon>
        <taxon>Pseudomonadota</taxon>
        <taxon>Alphaproteobacteria</taxon>
        <taxon>Sphingomonadales</taxon>
        <taxon>Erythrobacteraceae</taxon>
        <taxon>Pelagerythrobacter</taxon>
    </lineage>
</organism>
<reference evidence="2 3" key="1">
    <citation type="submission" date="2015-06" db="EMBL/GenBank/DDBJ databases">
        <authorList>
            <person name="Kim K.M."/>
        </authorList>
    </citation>
    <scope>NUCLEOTIDE SEQUENCE [LARGE SCALE GENOMIC DNA]</scope>
    <source>
        <strain evidence="2 3">KCTC 22370</strain>
    </source>
</reference>
<dbReference type="GO" id="GO:0004534">
    <property type="term" value="F:5'-3' RNA exonuclease activity"/>
    <property type="evidence" value="ECO:0007669"/>
    <property type="project" value="TreeGrafter"/>
</dbReference>
<accession>A0A0G3X879</accession>
<dbReference type="STRING" id="543877.AM2010_1694"/>
<dbReference type="InterPro" id="IPR052018">
    <property type="entry name" value="PHP_domain"/>
</dbReference>
<evidence type="ECO:0000256" key="1">
    <source>
        <dbReference type="SAM" id="SignalP"/>
    </source>
</evidence>
<dbReference type="RefSeq" id="WP_160325589.1">
    <property type="nucleotide sequence ID" value="NZ_CP011805.1"/>
</dbReference>
<dbReference type="PANTHER" id="PTHR42924">
    <property type="entry name" value="EXONUCLEASE"/>
    <property type="match status" value="1"/>
</dbReference>
<sequence length="389" mass="42750" precursor="true">MKLLRSVLCAVVLAGAAHPAVAETFSFPDTPDGRKVLAVDFHIHTVFSDGTVWPNIRVTEAMSEGLSAISLTEHIELTVQKKYLAKIDGLVDKNQAHAIARDYSESRVLRDGQERVNVIRGAEITRGFGHFNCIYTTDNNRLHVPQREDDPAVLTDTDAASYVETVNSLAEANRQGAFCFWNHPYAPGQNAGSMAPRKIHREMLDKKLIGGIEVANGGGIFYDAIDTAMKYDLAIIGGSDIHGPARWREGSHRTVTLVLAQDLGDTAMKEAVEARQTVALYSNTLIGRSGPVTRIIEGALTVSLMPPSRGWHVMQYPVKIENGSSMPFTLEIDPRLTPFNQPDIITVDANSAKTVVMFRQPDEALGFKARVLNTHVDGRHRAQVTLPFE</sequence>
<dbReference type="OrthoDB" id="9804333at2"/>
<evidence type="ECO:0000313" key="2">
    <source>
        <dbReference type="EMBL" id="AKM07760.1"/>
    </source>
</evidence>
<dbReference type="Gene3D" id="3.20.20.140">
    <property type="entry name" value="Metal-dependent hydrolases"/>
    <property type="match status" value="1"/>
</dbReference>
<dbReference type="PATRIC" id="fig|543877.4.peg.1720"/>
<evidence type="ECO:0000313" key="3">
    <source>
        <dbReference type="Proteomes" id="UP000037643"/>
    </source>
</evidence>
<dbReference type="PANTHER" id="PTHR42924:SF3">
    <property type="entry name" value="POLYMERASE_HISTIDINOL PHOSPHATASE N-TERMINAL DOMAIN-CONTAINING PROTEIN"/>
    <property type="match status" value="1"/>
</dbReference>
<keyword evidence="1" id="KW-0732">Signal</keyword>
<dbReference type="KEGG" id="amx:AM2010_1694"/>